<comment type="caution">
    <text evidence="2">The sequence shown here is derived from an EMBL/GenBank/DDBJ whole genome shotgun (WGS) entry which is preliminary data.</text>
</comment>
<reference evidence="3" key="1">
    <citation type="submission" date="2014-03" db="EMBL/GenBank/DDBJ databases">
        <title>The Genome Sequence of Puccinia striiformis f. sp. tritici PST-78.</title>
        <authorList>
            <consortium name="The Broad Institute Genome Sequencing Platform"/>
            <person name="Cuomo C."/>
            <person name="Hulbert S."/>
            <person name="Chen X."/>
            <person name="Walker B."/>
            <person name="Young S.K."/>
            <person name="Zeng Q."/>
            <person name="Gargeya S."/>
            <person name="Fitzgerald M."/>
            <person name="Haas B."/>
            <person name="Abouelleil A."/>
            <person name="Alvarado L."/>
            <person name="Arachchi H.M."/>
            <person name="Berlin A.M."/>
            <person name="Chapman S.B."/>
            <person name="Goldberg J."/>
            <person name="Griggs A."/>
            <person name="Gujja S."/>
            <person name="Hansen M."/>
            <person name="Howarth C."/>
            <person name="Imamovic A."/>
            <person name="Larimer J."/>
            <person name="McCowan C."/>
            <person name="Montmayeur A."/>
            <person name="Murphy C."/>
            <person name="Neiman D."/>
            <person name="Pearson M."/>
            <person name="Priest M."/>
            <person name="Roberts A."/>
            <person name="Saif S."/>
            <person name="Shea T."/>
            <person name="Sisk P."/>
            <person name="Sykes S."/>
            <person name="Wortman J."/>
            <person name="Nusbaum C."/>
            <person name="Birren B."/>
        </authorList>
    </citation>
    <scope>NUCLEOTIDE SEQUENCE [LARGE SCALE GENOMIC DNA]</scope>
    <source>
        <strain evidence="3">race PST-78</strain>
    </source>
</reference>
<protein>
    <submittedName>
        <fullName evidence="2">Uncharacterized protein</fullName>
    </submittedName>
</protein>
<proteinExistence type="predicted"/>
<evidence type="ECO:0000313" key="3">
    <source>
        <dbReference type="Proteomes" id="UP000054564"/>
    </source>
</evidence>
<evidence type="ECO:0000313" key="2">
    <source>
        <dbReference type="EMBL" id="KNE93597.1"/>
    </source>
</evidence>
<evidence type="ECO:0000256" key="1">
    <source>
        <dbReference type="SAM" id="MobiDB-lite"/>
    </source>
</evidence>
<name>A0A0L0V2T9_9BASI</name>
<gene>
    <name evidence="2" type="ORF">PSTG_13046</name>
</gene>
<organism evidence="2 3">
    <name type="scientific">Puccinia striiformis f. sp. tritici PST-78</name>
    <dbReference type="NCBI Taxonomy" id="1165861"/>
    <lineage>
        <taxon>Eukaryota</taxon>
        <taxon>Fungi</taxon>
        <taxon>Dikarya</taxon>
        <taxon>Basidiomycota</taxon>
        <taxon>Pucciniomycotina</taxon>
        <taxon>Pucciniomycetes</taxon>
        <taxon>Pucciniales</taxon>
        <taxon>Pucciniaceae</taxon>
        <taxon>Puccinia</taxon>
    </lineage>
</organism>
<keyword evidence="3" id="KW-1185">Reference proteome</keyword>
<accession>A0A0L0V2T9</accession>
<feature type="compositionally biased region" description="Basic residues" evidence="1">
    <location>
        <begin position="77"/>
        <end position="87"/>
    </location>
</feature>
<dbReference type="EMBL" id="AJIL01000134">
    <property type="protein sequence ID" value="KNE93597.1"/>
    <property type="molecule type" value="Genomic_DNA"/>
</dbReference>
<dbReference type="AlphaFoldDB" id="A0A0L0V2T9"/>
<sequence>MVIGEQERVLTALGKGWVHIVRHESVDPTEAIGHAGEDKEGMDVVETSFTVGPIPAGEALPNKTNKKKKASASAAKGKGKPKGKVKGKATANQNQNKGGGTSENKLKHLTIRLRSEHQQPGSTRLGTESSRVSGILERCRLSDWILIQKGDTWKS</sequence>
<dbReference type="Proteomes" id="UP000054564">
    <property type="component" value="Unassembled WGS sequence"/>
</dbReference>
<feature type="region of interest" description="Disordered" evidence="1">
    <location>
        <begin position="52"/>
        <end position="108"/>
    </location>
</feature>